<dbReference type="Pfam" id="PF02893">
    <property type="entry name" value="GRAM"/>
    <property type="match status" value="1"/>
</dbReference>
<dbReference type="InterPro" id="IPR011992">
    <property type="entry name" value="EF-hand-dom_pair"/>
</dbReference>
<dbReference type="GO" id="GO:0031267">
    <property type="term" value="F:small GTPase binding"/>
    <property type="evidence" value="ECO:0007669"/>
    <property type="project" value="TreeGrafter"/>
</dbReference>
<dbReference type="Proteomes" id="UP000242180">
    <property type="component" value="Unassembled WGS sequence"/>
</dbReference>
<dbReference type="PANTHER" id="PTHR47219">
    <property type="entry name" value="RAB GTPASE-ACTIVATING PROTEIN 1-LIKE"/>
    <property type="match status" value="1"/>
</dbReference>
<dbReference type="OrthoDB" id="17687at2759"/>
<dbReference type="GO" id="GO:0005096">
    <property type="term" value="F:GTPase activator activity"/>
    <property type="evidence" value="ECO:0007669"/>
    <property type="project" value="UniProtKB-KW"/>
</dbReference>
<protein>
    <submittedName>
        <fullName evidence="6">Rab-GTPase-TBC domain-domain-containing protein</fullName>
    </submittedName>
</protein>
<dbReference type="GO" id="GO:0005509">
    <property type="term" value="F:calcium ion binding"/>
    <property type="evidence" value="ECO:0007669"/>
    <property type="project" value="InterPro"/>
</dbReference>
<sequence>MNVAAVQVVETPAADQEGQPNRTLYHGRLCLSDAFLTFNATERGVYFDSILPLYTIRRVERLNDTTNTFSIKIVNWHQHQILFRLNVTQKQYDDFSASLTAHLRKQISYMKMLKKFLATCPSEIVVGDKPLEDMDQSTGGLGLVFGFPGDPKKLKDKSKMKLWKKYFQEYGRNLTIVKTPRFARLVRVGLPNRLRGELWETCSGSIHQRFMNQGLYARILEENKDKSSLSLEEIEKDLNRSLPEYSAYQTPQGIDSLRRVLSAYAWKDPELGYCQAMNIVTSAILIYMSEEQAFFTLSVLCDDMLPGYYSTSMYGALLDQIIFEHLLEKTMPVLHNHFKKTDIQLSVACLPWFLSLYINSMPLLFAFRVLDCFFMDGPKVLFQIGLAILKINGDALLQTTDDGAFMNVLKVYFNSLHEPLYPESDNPKARTLTKFNELLLVAYREFNGISDEKVRELRQTHQLKVVAGIESFAKRSTVRNIDDTAGLDKEELGIVYDKFYNVLYYRQRQQKGDRMDYDAFELFLGSLASWAKISAEDHEADRERQLKVGKTFMLRLFESFDRSHQGSITLQDAVIGLGPILKGNHNAQITLFFKLHDMDQDNYLSKDELLQFSETLLWLFRKTNDEEHLNSVSAFLRNAFEYSEPKEPGSDDKYLSMASLRMLVLADEVLESFFEHRFRDSFQLVEKAADKQRSLGREIFDSLFATGVKLANNKERQARTRIMSPASSKASVVSSISDDTNATITEQNIQGEKEEKIPEHAAEAKREASSDLDHEDNDESDEDEDEDEEGGDVLEEMNRLLKEYGDDDEKEEKDEKEH</sequence>
<feature type="compositionally biased region" description="Low complexity" evidence="3">
    <location>
        <begin position="724"/>
        <end position="737"/>
    </location>
</feature>
<dbReference type="SMART" id="SM00164">
    <property type="entry name" value="TBC"/>
    <property type="match status" value="1"/>
</dbReference>
<evidence type="ECO:0000256" key="3">
    <source>
        <dbReference type="SAM" id="MobiDB-lite"/>
    </source>
</evidence>
<dbReference type="STRING" id="13706.A0A1X2H288"/>
<evidence type="ECO:0000256" key="2">
    <source>
        <dbReference type="ARBA" id="ARBA00022837"/>
    </source>
</evidence>
<evidence type="ECO:0000256" key="1">
    <source>
        <dbReference type="ARBA" id="ARBA00022468"/>
    </source>
</evidence>
<dbReference type="Gene3D" id="1.10.238.10">
    <property type="entry name" value="EF-hand"/>
    <property type="match status" value="1"/>
</dbReference>
<evidence type="ECO:0000259" key="5">
    <source>
        <dbReference type="PROSITE" id="PS50222"/>
    </source>
</evidence>
<dbReference type="Gene3D" id="1.10.10.750">
    <property type="entry name" value="Ypt/Rab-GAP domain of gyp1p, domain 1"/>
    <property type="match status" value="1"/>
</dbReference>
<dbReference type="FunCoup" id="A0A1X2H288">
    <property type="interactions" value="191"/>
</dbReference>
<dbReference type="InterPro" id="IPR050302">
    <property type="entry name" value="Rab_GAP_TBC_domain"/>
</dbReference>
<feature type="compositionally biased region" description="Polar residues" evidence="3">
    <location>
        <begin position="738"/>
        <end position="750"/>
    </location>
</feature>
<dbReference type="InParanoid" id="A0A1X2H288"/>
<dbReference type="InterPro" id="IPR018247">
    <property type="entry name" value="EF_Hand_1_Ca_BS"/>
</dbReference>
<organism evidence="6 7">
    <name type="scientific">Syncephalastrum racemosum</name>
    <name type="common">Filamentous fungus</name>
    <dbReference type="NCBI Taxonomy" id="13706"/>
    <lineage>
        <taxon>Eukaryota</taxon>
        <taxon>Fungi</taxon>
        <taxon>Fungi incertae sedis</taxon>
        <taxon>Mucoromycota</taxon>
        <taxon>Mucoromycotina</taxon>
        <taxon>Mucoromycetes</taxon>
        <taxon>Mucorales</taxon>
        <taxon>Syncephalastraceae</taxon>
        <taxon>Syncephalastrum</taxon>
    </lineage>
</organism>
<dbReference type="FunFam" id="1.10.8.270:FF:000002">
    <property type="entry name" value="TBC1 domain family member 9B"/>
    <property type="match status" value="1"/>
</dbReference>
<name>A0A1X2H288_SYNRA</name>
<keyword evidence="1" id="KW-0343">GTPase activation</keyword>
<accession>A0A1X2H288</accession>
<evidence type="ECO:0000313" key="7">
    <source>
        <dbReference type="Proteomes" id="UP000242180"/>
    </source>
</evidence>
<dbReference type="Gene3D" id="1.10.472.80">
    <property type="entry name" value="Ypt/Rab-GAP domain of gyp1p, domain 3"/>
    <property type="match status" value="1"/>
</dbReference>
<dbReference type="PANTHER" id="PTHR47219:SF20">
    <property type="entry name" value="TBC1 DOMAIN FAMILY MEMBER 2B"/>
    <property type="match status" value="1"/>
</dbReference>
<comment type="caution">
    <text evidence="6">The sequence shown here is derived from an EMBL/GenBank/DDBJ whole genome shotgun (WGS) entry which is preliminary data.</text>
</comment>
<dbReference type="PROSITE" id="PS50086">
    <property type="entry name" value="TBC_RABGAP"/>
    <property type="match status" value="1"/>
</dbReference>
<dbReference type="SUPFAM" id="SSF47473">
    <property type="entry name" value="EF-hand"/>
    <property type="match status" value="1"/>
</dbReference>
<dbReference type="InterPro" id="IPR035969">
    <property type="entry name" value="Rab-GAP_TBC_sf"/>
</dbReference>
<evidence type="ECO:0000313" key="6">
    <source>
        <dbReference type="EMBL" id="ORY91927.1"/>
    </source>
</evidence>
<feature type="compositionally biased region" description="Basic and acidic residues" evidence="3">
    <location>
        <begin position="751"/>
        <end position="772"/>
    </location>
</feature>
<feature type="domain" description="Rab-GAP TBC" evidence="4">
    <location>
        <begin position="189"/>
        <end position="377"/>
    </location>
</feature>
<dbReference type="PROSITE" id="PS00018">
    <property type="entry name" value="EF_HAND_1"/>
    <property type="match status" value="1"/>
</dbReference>
<dbReference type="PROSITE" id="PS50222">
    <property type="entry name" value="EF_HAND_2"/>
    <property type="match status" value="1"/>
</dbReference>
<evidence type="ECO:0000259" key="4">
    <source>
        <dbReference type="PROSITE" id="PS50086"/>
    </source>
</evidence>
<dbReference type="AlphaFoldDB" id="A0A1X2H288"/>
<feature type="compositionally biased region" description="Acidic residues" evidence="3">
    <location>
        <begin position="773"/>
        <end position="795"/>
    </location>
</feature>
<dbReference type="EMBL" id="MCGN01000010">
    <property type="protein sequence ID" value="ORY91927.1"/>
    <property type="molecule type" value="Genomic_DNA"/>
</dbReference>
<keyword evidence="7" id="KW-1185">Reference proteome</keyword>
<dbReference type="FunFam" id="1.10.472.80:FF:000051">
    <property type="entry name" value="Probable MDR1-Mac1p interacting protein"/>
    <property type="match status" value="1"/>
</dbReference>
<keyword evidence="2" id="KW-0106">Calcium</keyword>
<dbReference type="Gene3D" id="1.10.8.270">
    <property type="entry name" value="putative rabgap domain of human tbc1 domain family member 14 like domains"/>
    <property type="match status" value="1"/>
</dbReference>
<dbReference type="OMA" id="IYMSETQ"/>
<dbReference type="InterPro" id="IPR000195">
    <property type="entry name" value="Rab-GAP-TBC_dom"/>
</dbReference>
<proteinExistence type="predicted"/>
<dbReference type="InterPro" id="IPR004182">
    <property type="entry name" value="GRAM"/>
</dbReference>
<dbReference type="SUPFAM" id="SSF47923">
    <property type="entry name" value="Ypt/Rab-GAP domain of gyp1p"/>
    <property type="match status" value="2"/>
</dbReference>
<gene>
    <name evidence="6" type="ORF">BCR43DRAFT_445410</name>
</gene>
<dbReference type="InterPro" id="IPR002048">
    <property type="entry name" value="EF_hand_dom"/>
</dbReference>
<dbReference type="Pfam" id="PF00566">
    <property type="entry name" value="RabGAP-TBC"/>
    <property type="match status" value="1"/>
</dbReference>
<reference evidence="6 7" key="1">
    <citation type="submission" date="2016-07" db="EMBL/GenBank/DDBJ databases">
        <title>Pervasive Adenine N6-methylation of Active Genes in Fungi.</title>
        <authorList>
            <consortium name="DOE Joint Genome Institute"/>
            <person name="Mondo S.J."/>
            <person name="Dannebaum R.O."/>
            <person name="Kuo R.C."/>
            <person name="Labutti K."/>
            <person name="Haridas S."/>
            <person name="Kuo A."/>
            <person name="Salamov A."/>
            <person name="Ahrendt S.R."/>
            <person name="Lipzen A."/>
            <person name="Sullivan W."/>
            <person name="Andreopoulos W.B."/>
            <person name="Clum A."/>
            <person name="Lindquist E."/>
            <person name="Daum C."/>
            <person name="Ramamoorthy G.K."/>
            <person name="Gryganskyi A."/>
            <person name="Culley D."/>
            <person name="Magnuson J.K."/>
            <person name="James T.Y."/>
            <person name="O'Malley M.A."/>
            <person name="Stajich J.E."/>
            <person name="Spatafora J.W."/>
            <person name="Visel A."/>
            <person name="Grigoriev I.V."/>
        </authorList>
    </citation>
    <scope>NUCLEOTIDE SEQUENCE [LARGE SCALE GENOMIC DNA]</scope>
    <source>
        <strain evidence="6 7">NRRL 2496</strain>
    </source>
</reference>
<feature type="region of interest" description="Disordered" evidence="3">
    <location>
        <begin position="720"/>
        <end position="818"/>
    </location>
</feature>
<feature type="domain" description="EF-hand" evidence="5">
    <location>
        <begin position="584"/>
        <end position="619"/>
    </location>
</feature>